<organism evidence="2 3">
    <name type="scientific">Paramuricea clavata</name>
    <name type="common">Red gorgonian</name>
    <name type="synonym">Violescent sea-whip</name>
    <dbReference type="NCBI Taxonomy" id="317549"/>
    <lineage>
        <taxon>Eukaryota</taxon>
        <taxon>Metazoa</taxon>
        <taxon>Cnidaria</taxon>
        <taxon>Anthozoa</taxon>
        <taxon>Octocorallia</taxon>
        <taxon>Malacalcyonacea</taxon>
        <taxon>Plexauridae</taxon>
        <taxon>Paramuricea</taxon>
    </lineage>
</organism>
<dbReference type="PANTHER" id="PTHR46177:SF1">
    <property type="entry name" value="INTEGRASE CATALYTIC DOMAIN-CONTAINING PROTEIN"/>
    <property type="match status" value="1"/>
</dbReference>
<name>A0A6S7J5D7_PARCT</name>
<keyword evidence="3" id="KW-1185">Reference proteome</keyword>
<evidence type="ECO:0000313" key="2">
    <source>
        <dbReference type="EMBL" id="CAB4025161.1"/>
    </source>
</evidence>
<feature type="compositionally biased region" description="Basic and acidic residues" evidence="1">
    <location>
        <begin position="77"/>
        <end position="98"/>
    </location>
</feature>
<dbReference type="PANTHER" id="PTHR46177">
    <property type="entry name" value="INTEGRASE CATALYTIC DOMAIN-CONTAINING PROTEIN"/>
    <property type="match status" value="1"/>
</dbReference>
<gene>
    <name evidence="2" type="ORF">PACLA_8A000022</name>
</gene>
<dbReference type="EMBL" id="CACRXK020013450">
    <property type="protein sequence ID" value="CAB4025161.1"/>
    <property type="molecule type" value="Genomic_DNA"/>
</dbReference>
<reference evidence="2" key="1">
    <citation type="submission" date="2020-04" db="EMBL/GenBank/DDBJ databases">
        <authorList>
            <person name="Alioto T."/>
            <person name="Alioto T."/>
            <person name="Gomez Garrido J."/>
        </authorList>
    </citation>
    <scope>NUCLEOTIDE SEQUENCE</scope>
    <source>
        <strain evidence="2">A484AB</strain>
    </source>
</reference>
<sequence length="142" mass="16191">MDDPGCLFGYRSMLHSLRMGHGLTAPRDLVQRLMKEIDPDGCELQKRRRSDCGTENGNIAAAQCYFRVDATDEYAGEKAHRYGESKRNQQCHDSEDQKQPVNAEKLNEVRQHVADPVNQDNQDVQEYLNYVCTSEGLEKPTD</sequence>
<proteinExistence type="predicted"/>
<feature type="region of interest" description="Disordered" evidence="1">
    <location>
        <begin position="77"/>
        <end position="103"/>
    </location>
</feature>
<dbReference type="AlphaFoldDB" id="A0A6S7J5D7"/>
<accession>A0A6S7J5D7</accession>
<dbReference type="Proteomes" id="UP001152795">
    <property type="component" value="Unassembled WGS sequence"/>
</dbReference>
<protein>
    <submittedName>
        <fullName evidence="2">Uncharacterized protein</fullName>
    </submittedName>
</protein>
<comment type="caution">
    <text evidence="2">The sequence shown here is derived from an EMBL/GenBank/DDBJ whole genome shotgun (WGS) entry which is preliminary data.</text>
</comment>
<evidence type="ECO:0000256" key="1">
    <source>
        <dbReference type="SAM" id="MobiDB-lite"/>
    </source>
</evidence>
<evidence type="ECO:0000313" key="3">
    <source>
        <dbReference type="Proteomes" id="UP001152795"/>
    </source>
</evidence>